<keyword evidence="3" id="KW-1185">Reference proteome</keyword>
<organism evidence="2 3">
    <name type="scientific">Hydrogenophaga aromaticivorans</name>
    <dbReference type="NCBI Taxonomy" id="2610898"/>
    <lineage>
        <taxon>Bacteria</taxon>
        <taxon>Pseudomonadati</taxon>
        <taxon>Pseudomonadota</taxon>
        <taxon>Betaproteobacteria</taxon>
        <taxon>Burkholderiales</taxon>
        <taxon>Comamonadaceae</taxon>
        <taxon>Hydrogenophaga</taxon>
    </lineage>
</organism>
<feature type="signal peptide" evidence="1">
    <location>
        <begin position="1"/>
        <end position="18"/>
    </location>
</feature>
<protein>
    <submittedName>
        <fullName evidence="2">Uncharacterized protein</fullName>
    </submittedName>
</protein>
<evidence type="ECO:0000313" key="3">
    <source>
        <dbReference type="Proteomes" id="UP000545507"/>
    </source>
</evidence>
<dbReference type="AlphaFoldDB" id="A0A7Y8GXX7"/>
<feature type="chain" id="PRO_5031559550" evidence="1">
    <location>
        <begin position="19"/>
        <end position="109"/>
    </location>
</feature>
<dbReference type="Proteomes" id="UP000545507">
    <property type="component" value="Unassembled WGS sequence"/>
</dbReference>
<accession>A0A7Y8GXX7</accession>
<keyword evidence="1" id="KW-0732">Signal</keyword>
<dbReference type="RefSeq" id="WP_177136835.1">
    <property type="nucleotide sequence ID" value="NZ_VYGV01000016.1"/>
</dbReference>
<evidence type="ECO:0000256" key="1">
    <source>
        <dbReference type="SAM" id="SignalP"/>
    </source>
</evidence>
<comment type="caution">
    <text evidence="2">The sequence shown here is derived from an EMBL/GenBank/DDBJ whole genome shotgun (WGS) entry which is preliminary data.</text>
</comment>
<proteinExistence type="predicted"/>
<dbReference type="EMBL" id="VYGV01000016">
    <property type="protein sequence ID" value="NWF46926.1"/>
    <property type="molecule type" value="Genomic_DNA"/>
</dbReference>
<sequence length="109" mass="12118">MKYLLASALVLTSGVAHSFCMEPTAPRVSVFAVEPSAPFCLSGFKYSGKHSCSRYDLDRYKSEVEDFIRQMTEYGTEAQAAARKYATEAQDYAVCRANSAVEEYNSAFK</sequence>
<gene>
    <name evidence="2" type="ORF">F3K02_16945</name>
</gene>
<reference evidence="2 3" key="1">
    <citation type="submission" date="2019-09" db="EMBL/GenBank/DDBJ databases">
        <title>Hydrogenophaga aromatica sp. nov., isolated from a para-xylene-degrading enrichment culture.</title>
        <authorList>
            <person name="Tancsics A."/>
            <person name="Banerjee S."/>
        </authorList>
    </citation>
    <scope>NUCLEOTIDE SEQUENCE [LARGE SCALE GENOMIC DNA]</scope>
    <source>
        <strain evidence="2 3">D2P1</strain>
    </source>
</reference>
<evidence type="ECO:0000313" key="2">
    <source>
        <dbReference type="EMBL" id="NWF46926.1"/>
    </source>
</evidence>
<name>A0A7Y8GXX7_9BURK</name>